<accession>A0A0C9UEC4</accession>
<proteinExistence type="inferred from homology"/>
<evidence type="ECO:0000256" key="1">
    <source>
        <dbReference type="ARBA" id="ARBA00004173"/>
    </source>
</evidence>
<gene>
    <name evidence="7" type="ORF">M422DRAFT_217409</name>
</gene>
<feature type="compositionally biased region" description="Low complexity" evidence="5">
    <location>
        <begin position="150"/>
        <end position="166"/>
    </location>
</feature>
<evidence type="ECO:0000256" key="5">
    <source>
        <dbReference type="SAM" id="MobiDB-lite"/>
    </source>
</evidence>
<dbReference type="InterPro" id="IPR039131">
    <property type="entry name" value="NDUFAF1"/>
</dbReference>
<comment type="subcellular location">
    <subcellularLocation>
        <location evidence="1">Mitochondrion</location>
    </subcellularLocation>
</comment>
<evidence type="ECO:0000313" key="7">
    <source>
        <dbReference type="EMBL" id="KIJ23821.1"/>
    </source>
</evidence>
<dbReference type="PANTHER" id="PTHR13194:SF18">
    <property type="entry name" value="COMPLEX I INTERMEDIATE-ASSOCIATED PROTEIN 30, MITOCHONDRIAL"/>
    <property type="match status" value="1"/>
</dbReference>
<keyword evidence="4" id="KW-0143">Chaperone</keyword>
<evidence type="ECO:0000256" key="2">
    <source>
        <dbReference type="ARBA" id="ARBA00007884"/>
    </source>
</evidence>
<evidence type="ECO:0000256" key="4">
    <source>
        <dbReference type="ARBA" id="ARBA00023186"/>
    </source>
</evidence>
<dbReference type="Proteomes" id="UP000054279">
    <property type="component" value="Unassembled WGS sequence"/>
</dbReference>
<sequence>ARKSLFGEIEDDVSLYHYLVLRVRVAGDKSTHNSYYCNVQTNSLIQTDLFQHRIWFNKPYEWEDVAIPLEAFVLTSYGRVVSRDLTLLDHRIRTIGISILGGNSGVEGKYELGIKSIKAVTERDLEVVPSTIGSGFNLDSLLPKDDASDTDSLSSDSSESTQKTSS</sequence>
<dbReference type="OrthoDB" id="42561at2759"/>
<dbReference type="Pfam" id="PF08547">
    <property type="entry name" value="CIA30"/>
    <property type="match status" value="1"/>
</dbReference>
<dbReference type="AlphaFoldDB" id="A0A0C9UEC4"/>
<organism evidence="7 8">
    <name type="scientific">Sphaerobolus stellatus (strain SS14)</name>
    <dbReference type="NCBI Taxonomy" id="990650"/>
    <lineage>
        <taxon>Eukaryota</taxon>
        <taxon>Fungi</taxon>
        <taxon>Dikarya</taxon>
        <taxon>Basidiomycota</taxon>
        <taxon>Agaricomycotina</taxon>
        <taxon>Agaricomycetes</taxon>
        <taxon>Phallomycetidae</taxon>
        <taxon>Geastrales</taxon>
        <taxon>Sphaerobolaceae</taxon>
        <taxon>Sphaerobolus</taxon>
    </lineage>
</organism>
<dbReference type="InterPro" id="IPR008979">
    <property type="entry name" value="Galactose-bd-like_sf"/>
</dbReference>
<dbReference type="EMBL" id="KN837581">
    <property type="protein sequence ID" value="KIJ23821.1"/>
    <property type="molecule type" value="Genomic_DNA"/>
</dbReference>
<dbReference type="InterPro" id="IPR013857">
    <property type="entry name" value="NADH-UbQ_OxRdtase-assoc_prot30"/>
</dbReference>
<dbReference type="SUPFAM" id="SSF49785">
    <property type="entry name" value="Galactose-binding domain-like"/>
    <property type="match status" value="1"/>
</dbReference>
<keyword evidence="8" id="KW-1185">Reference proteome</keyword>
<evidence type="ECO:0000259" key="6">
    <source>
        <dbReference type="Pfam" id="PF08547"/>
    </source>
</evidence>
<evidence type="ECO:0000256" key="3">
    <source>
        <dbReference type="ARBA" id="ARBA00023128"/>
    </source>
</evidence>
<dbReference type="HOGENOM" id="CLU_1606686_0_0_1"/>
<reference evidence="7 8" key="1">
    <citation type="submission" date="2014-06" db="EMBL/GenBank/DDBJ databases">
        <title>Evolutionary Origins and Diversification of the Mycorrhizal Mutualists.</title>
        <authorList>
            <consortium name="DOE Joint Genome Institute"/>
            <consortium name="Mycorrhizal Genomics Consortium"/>
            <person name="Kohler A."/>
            <person name="Kuo A."/>
            <person name="Nagy L.G."/>
            <person name="Floudas D."/>
            <person name="Copeland A."/>
            <person name="Barry K.W."/>
            <person name="Cichocki N."/>
            <person name="Veneault-Fourrey C."/>
            <person name="LaButti K."/>
            <person name="Lindquist E.A."/>
            <person name="Lipzen A."/>
            <person name="Lundell T."/>
            <person name="Morin E."/>
            <person name="Murat C."/>
            <person name="Riley R."/>
            <person name="Ohm R."/>
            <person name="Sun H."/>
            <person name="Tunlid A."/>
            <person name="Henrissat B."/>
            <person name="Grigoriev I.V."/>
            <person name="Hibbett D.S."/>
            <person name="Martin F."/>
        </authorList>
    </citation>
    <scope>NUCLEOTIDE SEQUENCE [LARGE SCALE GENOMIC DNA]</scope>
    <source>
        <strain evidence="7 8">SS14</strain>
    </source>
</reference>
<dbReference type="PANTHER" id="PTHR13194">
    <property type="entry name" value="COMPLEX I INTERMEDIATE-ASSOCIATED PROTEIN 30"/>
    <property type="match status" value="1"/>
</dbReference>
<dbReference type="GO" id="GO:0006120">
    <property type="term" value="P:mitochondrial electron transport, NADH to ubiquinone"/>
    <property type="evidence" value="ECO:0007669"/>
    <property type="project" value="TreeGrafter"/>
</dbReference>
<feature type="region of interest" description="Disordered" evidence="5">
    <location>
        <begin position="139"/>
        <end position="166"/>
    </location>
</feature>
<comment type="similarity">
    <text evidence="2">Belongs to the CIA30 family.</text>
</comment>
<dbReference type="GO" id="GO:0010257">
    <property type="term" value="P:NADH dehydrogenase complex assembly"/>
    <property type="evidence" value="ECO:0007669"/>
    <property type="project" value="TreeGrafter"/>
</dbReference>
<name>A0A0C9UEC4_SPHS4</name>
<feature type="non-terminal residue" evidence="7">
    <location>
        <position position="1"/>
    </location>
</feature>
<evidence type="ECO:0000313" key="8">
    <source>
        <dbReference type="Proteomes" id="UP000054279"/>
    </source>
</evidence>
<dbReference type="GO" id="GO:0051082">
    <property type="term" value="F:unfolded protein binding"/>
    <property type="evidence" value="ECO:0007669"/>
    <property type="project" value="TreeGrafter"/>
</dbReference>
<keyword evidence="3" id="KW-0496">Mitochondrion</keyword>
<dbReference type="GO" id="GO:0005739">
    <property type="term" value="C:mitochondrion"/>
    <property type="evidence" value="ECO:0007669"/>
    <property type="project" value="UniProtKB-SubCell"/>
</dbReference>
<feature type="domain" description="NADH:ubiquinone oxidoreductase intermediate-associated protein 30" evidence="6">
    <location>
        <begin position="10"/>
        <end position="114"/>
    </location>
</feature>
<protein>
    <recommendedName>
        <fullName evidence="6">NADH:ubiquinone oxidoreductase intermediate-associated protein 30 domain-containing protein</fullName>
    </recommendedName>
</protein>